<dbReference type="SUPFAM" id="SSF46785">
    <property type="entry name" value="Winged helix' DNA-binding domain"/>
    <property type="match status" value="1"/>
</dbReference>
<dbReference type="PANTHER" id="PTHR44846:SF17">
    <property type="entry name" value="GNTR-FAMILY TRANSCRIPTIONAL REGULATOR"/>
    <property type="match status" value="1"/>
</dbReference>
<proteinExistence type="predicted"/>
<gene>
    <name evidence="5" type="ORF">SXIM_41130</name>
</gene>
<dbReference type="InterPro" id="IPR000524">
    <property type="entry name" value="Tscrpt_reg_HTH_GntR"/>
</dbReference>
<dbReference type="PROSITE" id="PS50949">
    <property type="entry name" value="HTH_GNTR"/>
    <property type="match status" value="1"/>
</dbReference>
<dbReference type="InterPro" id="IPR028978">
    <property type="entry name" value="Chorismate_lyase_/UTRA_dom_sf"/>
</dbReference>
<dbReference type="RefSeq" id="WP_046724826.1">
    <property type="nucleotide sequence ID" value="NZ_CP009922.3"/>
</dbReference>
<dbReference type="GO" id="GO:0003700">
    <property type="term" value="F:DNA-binding transcription factor activity"/>
    <property type="evidence" value="ECO:0007669"/>
    <property type="project" value="InterPro"/>
</dbReference>
<keyword evidence="3" id="KW-0804">Transcription</keyword>
<evidence type="ECO:0000256" key="2">
    <source>
        <dbReference type="ARBA" id="ARBA00023125"/>
    </source>
</evidence>
<evidence type="ECO:0000313" key="6">
    <source>
        <dbReference type="Proteomes" id="UP000034034"/>
    </source>
</evidence>
<dbReference type="GO" id="GO:0045892">
    <property type="term" value="P:negative regulation of DNA-templated transcription"/>
    <property type="evidence" value="ECO:0007669"/>
    <property type="project" value="TreeGrafter"/>
</dbReference>
<dbReference type="PATRIC" id="fig|408015.6.peg.4168"/>
<keyword evidence="1" id="KW-0805">Transcription regulation</keyword>
<name>A0A0F7FZ38_9ACTN</name>
<protein>
    <submittedName>
        <fullName evidence="5">GntR-family transcriptional regulator</fullName>
    </submittedName>
</protein>
<evidence type="ECO:0000313" key="5">
    <source>
        <dbReference type="EMBL" id="AKG45497.1"/>
    </source>
</evidence>
<dbReference type="AlphaFoldDB" id="A0A0F7FZ38"/>
<dbReference type="HOGENOM" id="CLU_063236_8_0_11"/>
<dbReference type="InterPro" id="IPR011663">
    <property type="entry name" value="UTRA"/>
</dbReference>
<evidence type="ECO:0000256" key="3">
    <source>
        <dbReference type="ARBA" id="ARBA00023163"/>
    </source>
</evidence>
<dbReference type="InterPro" id="IPR036390">
    <property type="entry name" value="WH_DNA-bd_sf"/>
</dbReference>
<dbReference type="CDD" id="cd07377">
    <property type="entry name" value="WHTH_GntR"/>
    <property type="match status" value="1"/>
</dbReference>
<dbReference type="KEGG" id="sxi:SXIM_41130"/>
<dbReference type="EMBL" id="CP009922">
    <property type="protein sequence ID" value="AKG45497.1"/>
    <property type="molecule type" value="Genomic_DNA"/>
</dbReference>
<evidence type="ECO:0000256" key="1">
    <source>
        <dbReference type="ARBA" id="ARBA00023015"/>
    </source>
</evidence>
<dbReference type="GO" id="GO:0003677">
    <property type="term" value="F:DNA binding"/>
    <property type="evidence" value="ECO:0007669"/>
    <property type="project" value="UniProtKB-KW"/>
</dbReference>
<dbReference type="Pfam" id="PF07702">
    <property type="entry name" value="UTRA"/>
    <property type="match status" value="1"/>
</dbReference>
<dbReference type="PANTHER" id="PTHR44846">
    <property type="entry name" value="MANNOSYL-D-GLYCERATE TRANSPORT/METABOLISM SYSTEM REPRESSOR MNGR-RELATED"/>
    <property type="match status" value="1"/>
</dbReference>
<dbReference type="Pfam" id="PF00392">
    <property type="entry name" value="GntR"/>
    <property type="match status" value="1"/>
</dbReference>
<keyword evidence="6" id="KW-1185">Reference proteome</keyword>
<organism evidence="5 6">
    <name type="scientific">Streptomyces xiamenensis</name>
    <dbReference type="NCBI Taxonomy" id="408015"/>
    <lineage>
        <taxon>Bacteria</taxon>
        <taxon>Bacillati</taxon>
        <taxon>Actinomycetota</taxon>
        <taxon>Actinomycetes</taxon>
        <taxon>Kitasatosporales</taxon>
        <taxon>Streptomycetaceae</taxon>
        <taxon>Streptomyces</taxon>
    </lineage>
</organism>
<dbReference type="PRINTS" id="PR00035">
    <property type="entry name" value="HTHGNTR"/>
</dbReference>
<sequence length="246" mass="27319">MPPKNTQPKYRQIADYLREGILDGTFPAGQPLPSEEALAKQFGVTRPTVRQGLTELRASGLVEAIMGRGTFARSPYNRPSFTYPRGVRRSPDGQYTEADGIRWTDAEKPTATRTDAPLALADLLRIPPGEPLFTYDALQTADQGYLRQLHRTYVPFSVLLGTKYEETPPPPAPQLYNALAELGHELHFTEYVRTRMPLPDQAQALRLADGVPLLHVLRVTLTTAGKPLTLEELHLPGHDLELAFGL</sequence>
<dbReference type="SUPFAM" id="SSF64288">
    <property type="entry name" value="Chorismate lyase-like"/>
    <property type="match status" value="1"/>
</dbReference>
<dbReference type="SMART" id="SM00866">
    <property type="entry name" value="UTRA"/>
    <property type="match status" value="1"/>
</dbReference>
<dbReference type="InterPro" id="IPR050679">
    <property type="entry name" value="Bact_HTH_transcr_reg"/>
</dbReference>
<dbReference type="SMART" id="SM00345">
    <property type="entry name" value="HTH_GNTR"/>
    <property type="match status" value="1"/>
</dbReference>
<reference evidence="5" key="1">
    <citation type="submission" date="2019-08" db="EMBL/GenBank/DDBJ databases">
        <title>Complete genome sequence of a mangrove-derived Streptomyces xiamenensis.</title>
        <authorList>
            <person name="Xu J."/>
        </authorList>
    </citation>
    <scope>NUCLEOTIDE SEQUENCE</scope>
    <source>
        <strain evidence="5">318</strain>
    </source>
</reference>
<accession>A0A0F7FZ38</accession>
<dbReference type="InterPro" id="IPR036388">
    <property type="entry name" value="WH-like_DNA-bd_sf"/>
</dbReference>
<evidence type="ECO:0000259" key="4">
    <source>
        <dbReference type="PROSITE" id="PS50949"/>
    </source>
</evidence>
<dbReference type="Proteomes" id="UP000034034">
    <property type="component" value="Chromosome"/>
</dbReference>
<feature type="domain" description="HTH gntR-type" evidence="4">
    <location>
        <begin position="7"/>
        <end position="75"/>
    </location>
</feature>
<keyword evidence="2" id="KW-0238">DNA-binding</keyword>
<dbReference type="Gene3D" id="1.10.10.10">
    <property type="entry name" value="Winged helix-like DNA-binding domain superfamily/Winged helix DNA-binding domain"/>
    <property type="match status" value="1"/>
</dbReference>
<dbReference type="Gene3D" id="3.40.1410.10">
    <property type="entry name" value="Chorismate lyase-like"/>
    <property type="match status" value="1"/>
</dbReference>
<dbReference type="STRING" id="408015.SXIM_41130"/>